<dbReference type="PANTHER" id="PTHR33472">
    <property type="entry name" value="OS01G0106600 PROTEIN"/>
    <property type="match status" value="1"/>
</dbReference>
<keyword evidence="2" id="KW-1133">Transmembrane helix</keyword>
<proteinExistence type="predicted"/>
<comment type="caution">
    <text evidence="3">The sequence shown here is derived from an EMBL/GenBank/DDBJ whole genome shotgun (WGS) entry which is preliminary data.</text>
</comment>
<evidence type="ECO:0000313" key="3">
    <source>
        <dbReference type="EMBL" id="GER57845.1"/>
    </source>
</evidence>
<dbReference type="Proteomes" id="UP000325081">
    <property type="component" value="Unassembled WGS sequence"/>
</dbReference>
<keyword evidence="2" id="KW-0812">Transmembrane</keyword>
<feature type="region of interest" description="Disordered" evidence="1">
    <location>
        <begin position="96"/>
        <end position="182"/>
    </location>
</feature>
<organism evidence="3 4">
    <name type="scientific">Striga asiatica</name>
    <name type="common">Asiatic witchweed</name>
    <name type="synonym">Buchnera asiatica</name>
    <dbReference type="NCBI Taxonomy" id="4170"/>
    <lineage>
        <taxon>Eukaryota</taxon>
        <taxon>Viridiplantae</taxon>
        <taxon>Streptophyta</taxon>
        <taxon>Embryophyta</taxon>
        <taxon>Tracheophyta</taxon>
        <taxon>Spermatophyta</taxon>
        <taxon>Magnoliopsida</taxon>
        <taxon>eudicotyledons</taxon>
        <taxon>Gunneridae</taxon>
        <taxon>Pentapetalae</taxon>
        <taxon>asterids</taxon>
        <taxon>lamiids</taxon>
        <taxon>Lamiales</taxon>
        <taxon>Orobanchaceae</taxon>
        <taxon>Buchnereae</taxon>
        <taxon>Striga</taxon>
    </lineage>
</organism>
<dbReference type="PANTHER" id="PTHR33472:SF1">
    <property type="entry name" value="EXTENSIN-RELATED"/>
    <property type="match status" value="1"/>
</dbReference>
<protein>
    <submittedName>
        <fullName evidence="3">Delta-adaptin</fullName>
    </submittedName>
</protein>
<feature type="compositionally biased region" description="Pro residues" evidence="1">
    <location>
        <begin position="97"/>
        <end position="116"/>
    </location>
</feature>
<reference evidence="4" key="1">
    <citation type="journal article" date="2019" name="Curr. Biol.">
        <title>Genome Sequence of Striga asiatica Provides Insight into the Evolution of Plant Parasitism.</title>
        <authorList>
            <person name="Yoshida S."/>
            <person name="Kim S."/>
            <person name="Wafula E.K."/>
            <person name="Tanskanen J."/>
            <person name="Kim Y.M."/>
            <person name="Honaas L."/>
            <person name="Yang Z."/>
            <person name="Spallek T."/>
            <person name="Conn C.E."/>
            <person name="Ichihashi Y."/>
            <person name="Cheong K."/>
            <person name="Cui S."/>
            <person name="Der J.P."/>
            <person name="Gundlach H."/>
            <person name="Jiao Y."/>
            <person name="Hori C."/>
            <person name="Ishida J.K."/>
            <person name="Kasahara H."/>
            <person name="Kiba T."/>
            <person name="Kim M.S."/>
            <person name="Koo N."/>
            <person name="Laohavisit A."/>
            <person name="Lee Y.H."/>
            <person name="Lumba S."/>
            <person name="McCourt P."/>
            <person name="Mortimer J.C."/>
            <person name="Mutuku J.M."/>
            <person name="Nomura T."/>
            <person name="Sasaki-Sekimoto Y."/>
            <person name="Seto Y."/>
            <person name="Wang Y."/>
            <person name="Wakatake T."/>
            <person name="Sakakibara H."/>
            <person name="Demura T."/>
            <person name="Yamaguchi S."/>
            <person name="Yoneyama K."/>
            <person name="Manabe R.I."/>
            <person name="Nelson D.C."/>
            <person name="Schulman A.H."/>
            <person name="Timko M.P."/>
            <person name="dePamphilis C.W."/>
            <person name="Choi D."/>
            <person name="Shirasu K."/>
        </authorList>
    </citation>
    <scope>NUCLEOTIDE SEQUENCE [LARGE SCALE GENOMIC DNA]</scope>
    <source>
        <strain evidence="4">cv. UVA1</strain>
    </source>
</reference>
<evidence type="ECO:0000256" key="2">
    <source>
        <dbReference type="SAM" id="Phobius"/>
    </source>
</evidence>
<name>A0A5A7RKT2_STRAF</name>
<feature type="region of interest" description="Disordered" evidence="1">
    <location>
        <begin position="196"/>
        <end position="227"/>
    </location>
</feature>
<evidence type="ECO:0000256" key="1">
    <source>
        <dbReference type="SAM" id="MobiDB-lite"/>
    </source>
</evidence>
<feature type="region of interest" description="Disordered" evidence="1">
    <location>
        <begin position="240"/>
        <end position="293"/>
    </location>
</feature>
<dbReference type="OrthoDB" id="1939627at2759"/>
<feature type="compositionally biased region" description="Pro residues" evidence="1">
    <location>
        <begin position="157"/>
        <end position="169"/>
    </location>
</feature>
<sequence>MEMWRTNDLFWPICTSFYDMLGRWCLADPPVVAGIDHRRLDGGRTLICVLLFLILVFSLVFGWRVLPTMAVFASGCLGAAVIGFCCGRRLMSYFPPAQQPSPMRPSKSPTPSPKPTPTKTQQSVLSPEMRARTPSPSPKVIKPDSDNESPKTNKPLSHPPSPLTLPPPQIKTDSENESEPRIEQKNVLVQEIIGKQLKNHNNNPHTIKGKSEPSNGSKKKVSDSEDLGMRVITLAGENRGAIMQLSPSHKKTRNNLAKYASSSDGQGSGVENGGEDKSKNKEKNGKNAAVPAQPMTGFFNSNVQGINNSILYNAKCGHNDPGIHVSLIRKPNGDRKHHG</sequence>
<gene>
    <name evidence="3" type="ORF">STAS_35669</name>
</gene>
<feature type="compositionally biased region" description="Basic and acidic residues" evidence="1">
    <location>
        <begin position="141"/>
        <end position="151"/>
    </location>
</feature>
<keyword evidence="4" id="KW-1185">Reference proteome</keyword>
<dbReference type="EMBL" id="BKCP01013625">
    <property type="protein sequence ID" value="GER57845.1"/>
    <property type="molecule type" value="Genomic_DNA"/>
</dbReference>
<accession>A0A5A7RKT2</accession>
<keyword evidence="2" id="KW-0472">Membrane</keyword>
<feature type="compositionally biased region" description="Basic and acidic residues" evidence="1">
    <location>
        <begin position="274"/>
        <end position="285"/>
    </location>
</feature>
<feature type="compositionally biased region" description="Basic and acidic residues" evidence="1">
    <location>
        <begin position="172"/>
        <end position="182"/>
    </location>
</feature>
<dbReference type="AlphaFoldDB" id="A0A5A7RKT2"/>
<evidence type="ECO:0000313" key="4">
    <source>
        <dbReference type="Proteomes" id="UP000325081"/>
    </source>
</evidence>
<feature type="transmembrane region" description="Helical" evidence="2">
    <location>
        <begin position="45"/>
        <end position="63"/>
    </location>
</feature>